<dbReference type="InterPro" id="IPR026444">
    <property type="entry name" value="Secre_tail"/>
</dbReference>
<evidence type="ECO:0000256" key="2">
    <source>
        <dbReference type="SAM" id="SignalP"/>
    </source>
</evidence>
<dbReference type="InterPro" id="IPR003961">
    <property type="entry name" value="FN3_dom"/>
</dbReference>
<dbReference type="SUPFAM" id="SSF49265">
    <property type="entry name" value="Fibronectin type III"/>
    <property type="match status" value="1"/>
</dbReference>
<feature type="domain" description="Fibronectin type-III" evidence="3">
    <location>
        <begin position="877"/>
        <end position="967"/>
    </location>
</feature>
<dbReference type="InterPro" id="IPR055353">
    <property type="entry name" value="DUF7619"/>
</dbReference>
<evidence type="ECO:0000313" key="5">
    <source>
        <dbReference type="Proteomes" id="UP000284892"/>
    </source>
</evidence>
<accession>A0A420DGX0</accession>
<dbReference type="Proteomes" id="UP000284892">
    <property type="component" value="Unassembled WGS sequence"/>
</dbReference>
<dbReference type="Gene3D" id="2.60.40.3080">
    <property type="match status" value="1"/>
</dbReference>
<reference evidence="4 5" key="1">
    <citation type="submission" date="2018-09" db="EMBL/GenBank/DDBJ databases">
        <title>Genomic Encyclopedia of Archaeal and Bacterial Type Strains, Phase II (KMG-II): from individual species to whole genera.</title>
        <authorList>
            <person name="Goeker M."/>
        </authorList>
    </citation>
    <scope>NUCLEOTIDE SEQUENCE [LARGE SCALE GENOMIC DNA]</scope>
    <source>
        <strain evidence="4 5">DSM 26283</strain>
    </source>
</reference>
<dbReference type="RefSeq" id="WP_120201924.1">
    <property type="nucleotide sequence ID" value="NZ_RAQJ01000004.1"/>
</dbReference>
<keyword evidence="1 2" id="KW-0732">Signal</keyword>
<keyword evidence="5" id="KW-1185">Reference proteome</keyword>
<evidence type="ECO:0000313" key="4">
    <source>
        <dbReference type="EMBL" id="RKE92328.1"/>
    </source>
</evidence>
<comment type="caution">
    <text evidence="4">The sequence shown here is derived from an EMBL/GenBank/DDBJ whole genome shotgun (WGS) entry which is preliminary data.</text>
</comment>
<name>A0A420DGX0_9FLAO</name>
<proteinExistence type="predicted"/>
<dbReference type="Pfam" id="PF24595">
    <property type="entry name" value="DUF7619"/>
    <property type="match status" value="1"/>
</dbReference>
<organism evidence="4 5">
    <name type="scientific">Ichthyenterobacterium magnum</name>
    <dbReference type="NCBI Taxonomy" id="1230530"/>
    <lineage>
        <taxon>Bacteria</taxon>
        <taxon>Pseudomonadati</taxon>
        <taxon>Bacteroidota</taxon>
        <taxon>Flavobacteriia</taxon>
        <taxon>Flavobacteriales</taxon>
        <taxon>Flavobacteriaceae</taxon>
        <taxon>Ichthyenterobacterium</taxon>
    </lineage>
</organism>
<dbReference type="OrthoDB" id="1110367at2"/>
<sequence>MRQKLLFLFFGILFFNYSNAQIVANTPSFYTFCEYNSDGYAEFDLESKTAEVIGNQDPTNLVVTYHFSQADANTGINPLTSPYTNVFLNQQIFVRLTDTLSGDFDTTDFYINTGNIPDVGAPRIQEVCDDGNQDEIAVFDLTQNDIWFSGDPNFVTSYYLTQIDAQNHTNPVNASSFVNTENPQTLFVRVEDPPTLCHDFSTLTVRVNPNPTPSVNVPDLQVCDDNSDGISVFDLTVNEAAIVNGEVGLTVSYYTSEDFAIIETNVISNPSLYQNTSNPQTVFARVENSVTGCFSVTNFDISVNEVGVNTNDSEALVCDFDNDGFAEFYLSDYDGLVSNFNPNVSVSYYESEADALQTTNVLTSPYTNTNQYNQVLFVRVENLNTGCVGFTSLYLNVINMPIPNNPTPLVVCDDDGDGFAEFNLESKNAEIIDGNDPNNAYVSYHETQADADNGVNAIASPYTNVVTNFQTLYVRVTDFIGDCYNASVTLDLVVDASCIQAIPSAIDVCSSDPNYVGNFDLTSQETVILNGQSATDFTVSYYETYLDADGGVNEISNPTDFTNNFNPQITYVRVTENATNDYAVATLTLNVYLTIDTTENHSICNGESLVLSTNINNPNATYQWNTGEFTPEIVVNFGGDYVVVIEQSGCTSTMTFTVDETAINAFSPADLTNCNGNSVFDLTSTSAEILSGIDPNTVQLTFYTSLQEADSGINSIVNPESYTSINPQTIYARVSSLMSGCYNLVDFNLNFEDCPTEFDCGEAPINFNYCYEDDDTNQFIYASVDGSPISVVFNAGQVEVNYDALIVLDSNGINLNADNPYGNNGDVSGLSFASAGTLTIYVDSDGSINCNENNYTPLDYTISCIDVTEVPNCDSVLVTPLDGDTEVDENVELTWTSATVLVAGYKVSLGITPGGTEVLDAEDVGGVLSHDVGTLDYATTYYVTITPYNDNGDAINCTEESFTTRDDPNVIINCADAQPYNTNYCYSSEDTTQFNFTSSDGLPLLVVFNAGQVEEDYDALIVLDSDGTNLNIDNPYGNNGDVSGLSFETTGSSITIYVDSDNIIACDGGNYTPLDFDVFCSDSVGIINVDAFIDGNTNSVFDANEFNYTNGYFTYEVNNDGVVNTVSSSTGNFNIISTNDTDSYTINYYLYDEYSSCYTIATSTFNAISVTAGNTVDVEFPVVEQQSCEDLAVYLINYSAPPRPGFTHSNYLVLENYGLSTITSGTVEFVTDNLLVFNNASSTNPNYTITNTATGFTVDFVDLLPGTSEYIYISLTCPATVNLGDIVTNTTTYLTDANDNYAGNNYSTLSEVVVGSWDPNDKLESHGPKVVYDDFTASDEYLYYTIRFQNLGTADAITVRIEDALDSQLDETTFQMLSSKHDYVVTRVDNQLTWQFDNINLPAEQDDASGSQGYVYFKIKPKAGYAIGDIIPNTAAIYFDFNAPVITNRFDTEFVENALSVSEFAFNNLQLQPNPAKDIVNIRFSSIISGNLNVSIYDIQGKLITTQLFSETDNIQLNVSDFESGMYFIKLKNNRLETTRKLIKG</sequence>
<protein>
    <submittedName>
        <fullName evidence="4">Putative secreted protein (Por secretion system target)</fullName>
    </submittedName>
</protein>
<dbReference type="Pfam" id="PF18962">
    <property type="entry name" value="Por_Secre_tail"/>
    <property type="match status" value="1"/>
</dbReference>
<evidence type="ECO:0000259" key="3">
    <source>
        <dbReference type="PROSITE" id="PS50853"/>
    </source>
</evidence>
<evidence type="ECO:0000256" key="1">
    <source>
        <dbReference type="ARBA" id="ARBA00022729"/>
    </source>
</evidence>
<feature type="chain" id="PRO_5019257452" evidence="2">
    <location>
        <begin position="21"/>
        <end position="1545"/>
    </location>
</feature>
<dbReference type="EMBL" id="RAQJ01000004">
    <property type="protein sequence ID" value="RKE92328.1"/>
    <property type="molecule type" value="Genomic_DNA"/>
</dbReference>
<feature type="signal peptide" evidence="2">
    <location>
        <begin position="1"/>
        <end position="20"/>
    </location>
</feature>
<dbReference type="NCBIfam" id="TIGR04183">
    <property type="entry name" value="Por_Secre_tail"/>
    <property type="match status" value="1"/>
</dbReference>
<gene>
    <name evidence="4" type="ORF">BXY80_2247</name>
</gene>
<dbReference type="PROSITE" id="PS50853">
    <property type="entry name" value="FN3"/>
    <property type="match status" value="1"/>
</dbReference>
<dbReference type="InterPro" id="IPR036116">
    <property type="entry name" value="FN3_sf"/>
</dbReference>